<reference evidence="1" key="1">
    <citation type="submission" date="2022-12" db="EMBL/GenBank/DDBJ databases">
        <authorList>
            <person name="Petersen C."/>
        </authorList>
    </citation>
    <scope>NUCLEOTIDE SEQUENCE</scope>
    <source>
        <strain evidence="1">IBT 16125</strain>
    </source>
</reference>
<accession>A0AAD6BZ79</accession>
<dbReference type="AlphaFoldDB" id="A0AAD6BZ79"/>
<dbReference type="EMBL" id="JAPVEA010000008">
    <property type="protein sequence ID" value="KAJ5439397.1"/>
    <property type="molecule type" value="Genomic_DNA"/>
</dbReference>
<keyword evidence="2" id="KW-1185">Reference proteome</keyword>
<name>A0AAD6BZ79_9EURO</name>
<reference evidence="1" key="2">
    <citation type="journal article" date="2023" name="IMA Fungus">
        <title>Comparative genomic study of the Penicillium genus elucidates a diverse pangenome and 15 lateral gene transfer events.</title>
        <authorList>
            <person name="Petersen C."/>
            <person name="Sorensen T."/>
            <person name="Nielsen M.R."/>
            <person name="Sondergaard T.E."/>
            <person name="Sorensen J.L."/>
            <person name="Fitzpatrick D.A."/>
            <person name="Frisvad J.C."/>
            <person name="Nielsen K.L."/>
        </authorList>
    </citation>
    <scope>NUCLEOTIDE SEQUENCE</scope>
    <source>
        <strain evidence="1">IBT 16125</strain>
    </source>
</reference>
<protein>
    <submittedName>
        <fullName evidence="1">Uncharacterized protein</fullName>
    </submittedName>
</protein>
<evidence type="ECO:0000313" key="2">
    <source>
        <dbReference type="Proteomes" id="UP001213681"/>
    </source>
</evidence>
<dbReference type="GeneID" id="81604020"/>
<sequence length="86" mass="9691">MSKLKRFYAPVLPHSLRILRVDVINSDEWPSNLISITIGGLLNSKPMLQFSSPSSLRDLAFSVAKASQPTYVSTKPRVKRSTFSRR</sequence>
<evidence type="ECO:0000313" key="1">
    <source>
        <dbReference type="EMBL" id="KAJ5439397.1"/>
    </source>
</evidence>
<dbReference type="RefSeq" id="XP_056762626.1">
    <property type="nucleotide sequence ID" value="XM_056913777.1"/>
</dbReference>
<comment type="caution">
    <text evidence="1">The sequence shown here is derived from an EMBL/GenBank/DDBJ whole genome shotgun (WGS) entry which is preliminary data.</text>
</comment>
<dbReference type="Proteomes" id="UP001213681">
    <property type="component" value="Unassembled WGS sequence"/>
</dbReference>
<gene>
    <name evidence="1" type="ORF">N7458_010395</name>
</gene>
<organism evidence="1 2">
    <name type="scientific">Penicillium daleae</name>
    <dbReference type="NCBI Taxonomy" id="63821"/>
    <lineage>
        <taxon>Eukaryota</taxon>
        <taxon>Fungi</taxon>
        <taxon>Dikarya</taxon>
        <taxon>Ascomycota</taxon>
        <taxon>Pezizomycotina</taxon>
        <taxon>Eurotiomycetes</taxon>
        <taxon>Eurotiomycetidae</taxon>
        <taxon>Eurotiales</taxon>
        <taxon>Aspergillaceae</taxon>
        <taxon>Penicillium</taxon>
    </lineage>
</organism>
<proteinExistence type="predicted"/>